<comment type="caution">
    <text evidence="1">The sequence shown here is derived from an EMBL/GenBank/DDBJ whole genome shotgun (WGS) entry which is preliminary data.</text>
</comment>
<evidence type="ECO:0000313" key="1">
    <source>
        <dbReference type="EMBL" id="OBS83576.1"/>
    </source>
</evidence>
<name>A0A1A6HZB5_NEOLE</name>
<gene>
    <name evidence="1" type="ORF">A6R68_22434</name>
</gene>
<evidence type="ECO:0000313" key="2">
    <source>
        <dbReference type="Proteomes" id="UP000092124"/>
    </source>
</evidence>
<proteinExistence type="predicted"/>
<organism evidence="1 2">
    <name type="scientific">Neotoma lepida</name>
    <name type="common">Desert woodrat</name>
    <dbReference type="NCBI Taxonomy" id="56216"/>
    <lineage>
        <taxon>Eukaryota</taxon>
        <taxon>Metazoa</taxon>
        <taxon>Chordata</taxon>
        <taxon>Craniata</taxon>
        <taxon>Vertebrata</taxon>
        <taxon>Euteleostomi</taxon>
        <taxon>Mammalia</taxon>
        <taxon>Eutheria</taxon>
        <taxon>Euarchontoglires</taxon>
        <taxon>Glires</taxon>
        <taxon>Rodentia</taxon>
        <taxon>Myomorpha</taxon>
        <taxon>Muroidea</taxon>
        <taxon>Cricetidae</taxon>
        <taxon>Neotominae</taxon>
        <taxon>Neotoma</taxon>
    </lineage>
</organism>
<accession>A0A1A6HZB5</accession>
<sequence>MGVDETGSRKTLSYLLPAIVHRNHQLLRERVTRLLGLDNKSRTDPAKVTQLAKVFLEDYIHVDIGTSELRVQTITLFKLGMWHDVEKDEKHVCLMEETMTKKNTTIVFVETK</sequence>
<dbReference type="EMBL" id="LZPO01002466">
    <property type="protein sequence ID" value="OBS83576.1"/>
    <property type="molecule type" value="Genomic_DNA"/>
</dbReference>
<protein>
    <submittedName>
        <fullName evidence="1">Uncharacterized protein</fullName>
    </submittedName>
</protein>
<dbReference type="Proteomes" id="UP000092124">
    <property type="component" value="Unassembled WGS sequence"/>
</dbReference>
<dbReference type="STRING" id="56216.A0A1A6HZB5"/>
<feature type="non-terminal residue" evidence="1">
    <location>
        <position position="112"/>
    </location>
</feature>
<reference evidence="1 2" key="1">
    <citation type="submission" date="2016-06" db="EMBL/GenBank/DDBJ databases">
        <title>The Draft Genome Sequence and Annotation of the Desert Woodrat Neotoma lepida.</title>
        <authorList>
            <person name="Campbell M."/>
            <person name="Oakeson K.F."/>
            <person name="Yandell M."/>
            <person name="Halpert J.R."/>
            <person name="Dearing D."/>
        </authorList>
    </citation>
    <scope>NUCLEOTIDE SEQUENCE [LARGE SCALE GENOMIC DNA]</scope>
    <source>
        <strain evidence="1">417</strain>
        <tissue evidence="1">Liver</tissue>
    </source>
</reference>
<dbReference type="AlphaFoldDB" id="A0A1A6HZB5"/>
<keyword evidence="2" id="KW-1185">Reference proteome</keyword>